<dbReference type="Proteomes" id="UP000008204">
    <property type="component" value="Chromosome"/>
</dbReference>
<dbReference type="GO" id="GO:0003677">
    <property type="term" value="F:DNA binding"/>
    <property type="evidence" value="ECO:0007669"/>
    <property type="project" value="UniProtKB-KW"/>
</dbReference>
<dbReference type="HOGENOM" id="CLU_202531_3_1_3"/>
<sequence>MKVRLDFQIEDVEKQHLDEYCRKTGRTKTDVLRELIRNLVIPKHS</sequence>
<proteinExistence type="predicted"/>
<accession>B7K131</accession>
<dbReference type="EMBL" id="CP001287">
    <property type="protein sequence ID" value="ACK65172.1"/>
    <property type="molecule type" value="Genomic_DNA"/>
</dbReference>
<keyword evidence="2" id="KW-1185">Reference proteome</keyword>
<organism evidence="1 2">
    <name type="scientific">Rippkaea orientalis (strain PCC 8801 / RF-1)</name>
    <name type="common">Cyanothece sp. (strain PCC 8801)</name>
    <dbReference type="NCBI Taxonomy" id="41431"/>
    <lineage>
        <taxon>Bacteria</taxon>
        <taxon>Bacillati</taxon>
        <taxon>Cyanobacteriota</taxon>
        <taxon>Cyanophyceae</taxon>
        <taxon>Oscillatoriophycideae</taxon>
        <taxon>Chroococcales</taxon>
        <taxon>Aphanothecaceae</taxon>
        <taxon>Rippkaea</taxon>
        <taxon>Rippkaea orientalis</taxon>
    </lineage>
</organism>
<dbReference type="KEGG" id="cyp:PCC8801_1099"/>
<reference evidence="2" key="1">
    <citation type="journal article" date="2011" name="MBio">
        <title>Novel metabolic attributes of the genus Cyanothece, comprising a group of unicellular nitrogen-fixing Cyanobacteria.</title>
        <authorList>
            <person name="Bandyopadhyay A."/>
            <person name="Elvitigala T."/>
            <person name="Welsh E."/>
            <person name="Stockel J."/>
            <person name="Liberton M."/>
            <person name="Min H."/>
            <person name="Sherman L.A."/>
            <person name="Pakrasi H.B."/>
        </authorList>
    </citation>
    <scope>NUCLEOTIDE SEQUENCE [LARGE SCALE GENOMIC DNA]</scope>
    <source>
        <strain evidence="2">PCC 8801</strain>
    </source>
</reference>
<dbReference type="GO" id="GO:0006355">
    <property type="term" value="P:regulation of DNA-templated transcription"/>
    <property type="evidence" value="ECO:0007669"/>
    <property type="project" value="InterPro"/>
</dbReference>
<evidence type="ECO:0000313" key="2">
    <source>
        <dbReference type="Proteomes" id="UP000008204"/>
    </source>
</evidence>
<name>B7K131_RIPO1</name>
<gene>
    <name evidence="1" type="ordered locus">PCC8801_1099</name>
</gene>
<evidence type="ECO:0000313" key="1">
    <source>
        <dbReference type="EMBL" id="ACK65172.1"/>
    </source>
</evidence>
<dbReference type="AlphaFoldDB" id="B7K131"/>
<protein>
    <submittedName>
        <fullName evidence="1">CopG domain protein DNA-binding domain protein</fullName>
    </submittedName>
</protein>
<keyword evidence="1" id="KW-0238">DNA-binding</keyword>